<evidence type="ECO:0000313" key="2">
    <source>
        <dbReference type="Proteomes" id="UP000000268"/>
    </source>
</evidence>
<accession>B0CCZ7</accession>
<reference evidence="1 2" key="1">
    <citation type="journal article" date="2008" name="Proc. Natl. Acad. Sci. U.S.A.">
        <title>Niche adaptation and genome expansion in the chlorophyll d-producing cyanobacterium Acaryochloris marina.</title>
        <authorList>
            <person name="Swingley W.D."/>
            <person name="Chen M."/>
            <person name="Cheung P.C."/>
            <person name="Conrad A.L."/>
            <person name="Dejesa L.C."/>
            <person name="Hao J."/>
            <person name="Honchak B.M."/>
            <person name="Karbach L.E."/>
            <person name="Kurdoglu A."/>
            <person name="Lahiri S."/>
            <person name="Mastrian S.D."/>
            <person name="Miyashita H."/>
            <person name="Page L."/>
            <person name="Ramakrishna P."/>
            <person name="Satoh S."/>
            <person name="Sattley W.M."/>
            <person name="Shimada Y."/>
            <person name="Taylor H.L."/>
            <person name="Tomo T."/>
            <person name="Tsuchiya T."/>
            <person name="Wang Z.T."/>
            <person name="Raymond J."/>
            <person name="Mimuro M."/>
            <person name="Blankenship R.E."/>
            <person name="Touchman J.W."/>
        </authorList>
    </citation>
    <scope>NUCLEOTIDE SEQUENCE [LARGE SCALE GENOMIC DNA]</scope>
    <source>
        <strain evidence="2">MBIC 11017</strain>
    </source>
</reference>
<evidence type="ECO:0008006" key="3">
    <source>
        <dbReference type="Google" id="ProtNLM"/>
    </source>
</evidence>
<sequence length="65" mass="7380">MDTLAELIGFTGNWLVGASFTLDQGYQCWVITPERQVYTDGEYYESHLMALAAGRYLVEQSLEVE</sequence>
<proteinExistence type="predicted"/>
<dbReference type="RefSeq" id="WP_012165675.1">
    <property type="nucleotide sequence ID" value="NC_009925.1"/>
</dbReference>
<dbReference type="AlphaFoldDB" id="B0CCZ7"/>
<protein>
    <recommendedName>
        <fullName evidence="3">Immunity protein 35 domain-containing protein</fullName>
    </recommendedName>
</protein>
<gene>
    <name evidence="1" type="ordered locus">AM1_5484</name>
</gene>
<dbReference type="KEGG" id="amr:AM1_5484"/>
<dbReference type="STRING" id="329726.AM1_5484"/>
<dbReference type="HOGENOM" id="CLU_2802495_0_0_3"/>
<organism evidence="1 2">
    <name type="scientific">Acaryochloris marina (strain MBIC 11017)</name>
    <dbReference type="NCBI Taxonomy" id="329726"/>
    <lineage>
        <taxon>Bacteria</taxon>
        <taxon>Bacillati</taxon>
        <taxon>Cyanobacteriota</taxon>
        <taxon>Cyanophyceae</taxon>
        <taxon>Acaryochloridales</taxon>
        <taxon>Acaryochloridaceae</taxon>
        <taxon>Acaryochloris</taxon>
    </lineage>
</organism>
<keyword evidence="2" id="KW-1185">Reference proteome</keyword>
<dbReference type="Proteomes" id="UP000000268">
    <property type="component" value="Chromosome"/>
</dbReference>
<evidence type="ECO:0000313" key="1">
    <source>
        <dbReference type="EMBL" id="ABW30439.1"/>
    </source>
</evidence>
<name>B0CCZ7_ACAM1</name>
<dbReference type="eggNOG" id="ENOG5033MWE">
    <property type="taxonomic scope" value="Bacteria"/>
</dbReference>
<dbReference type="EMBL" id="CP000828">
    <property type="protein sequence ID" value="ABW30439.1"/>
    <property type="molecule type" value="Genomic_DNA"/>
</dbReference>